<name>A0ABT4LMM0_9PROT</name>
<evidence type="ECO:0000259" key="4">
    <source>
        <dbReference type="Pfam" id="PF03328"/>
    </source>
</evidence>
<dbReference type="InterPro" id="IPR005000">
    <property type="entry name" value="Aldolase/citrate-lyase_domain"/>
</dbReference>
<organism evidence="5 6">
    <name type="scientific">Kiloniella laminariae</name>
    <dbReference type="NCBI Taxonomy" id="454162"/>
    <lineage>
        <taxon>Bacteria</taxon>
        <taxon>Pseudomonadati</taxon>
        <taxon>Pseudomonadota</taxon>
        <taxon>Alphaproteobacteria</taxon>
        <taxon>Rhodospirillales</taxon>
        <taxon>Kiloniellaceae</taxon>
        <taxon>Kiloniella</taxon>
    </lineage>
</organism>
<dbReference type="InterPro" id="IPR040442">
    <property type="entry name" value="Pyrv_kinase-like_dom_sf"/>
</dbReference>
<proteinExistence type="inferred from homology"/>
<dbReference type="GO" id="GO:0016829">
    <property type="term" value="F:lyase activity"/>
    <property type="evidence" value="ECO:0007669"/>
    <property type="project" value="UniProtKB-KW"/>
</dbReference>
<accession>A0ABT4LMM0</accession>
<protein>
    <submittedName>
        <fullName evidence="5">Aldolase/citrate lyase family protein</fullName>
    </submittedName>
</protein>
<sequence>MCLTNRRKELKHALRTRKRVLAAWTSLSHPSITEIFTRADVDFVGIDIEHSTISLEQSRDIIATSQAGGSLCLPRIASHDMESIKRLLDSGADGIIAPMVSNVEEAQQLIDWIKFSPRGKRSFGVARAHGYGFDFQEYTSSWNDVSSFIVQIENVEGINNIDEIARLNEVDGCMAGPYDLSGSLGVPGQIDSPEVKAACQKVIDACKAAGKACGTQIVSPTVENVTEAFEAGFTFIVLSSDVFLLWKWAEQQQALVKQVRAN</sequence>
<evidence type="ECO:0000256" key="3">
    <source>
        <dbReference type="ARBA" id="ARBA00023239"/>
    </source>
</evidence>
<evidence type="ECO:0000313" key="5">
    <source>
        <dbReference type="EMBL" id="MCZ4282333.1"/>
    </source>
</evidence>
<evidence type="ECO:0000256" key="1">
    <source>
        <dbReference type="ARBA" id="ARBA00005568"/>
    </source>
</evidence>
<feature type="domain" description="HpcH/HpaI aldolase/citrate lyase" evidence="4">
    <location>
        <begin position="24"/>
        <end position="245"/>
    </location>
</feature>
<comment type="similarity">
    <text evidence="1">Belongs to the HpcH/HpaI aldolase family.</text>
</comment>
<dbReference type="Pfam" id="PF03328">
    <property type="entry name" value="HpcH_HpaI"/>
    <property type="match status" value="1"/>
</dbReference>
<dbReference type="PANTHER" id="PTHR30502:SF0">
    <property type="entry name" value="PHOSPHOENOLPYRUVATE CARBOXYLASE FAMILY PROTEIN"/>
    <property type="match status" value="1"/>
</dbReference>
<evidence type="ECO:0000313" key="6">
    <source>
        <dbReference type="Proteomes" id="UP001069802"/>
    </source>
</evidence>
<evidence type="ECO:0000256" key="2">
    <source>
        <dbReference type="ARBA" id="ARBA00022723"/>
    </source>
</evidence>
<dbReference type="PANTHER" id="PTHR30502">
    <property type="entry name" value="2-KETO-3-DEOXY-L-RHAMNONATE ALDOLASE"/>
    <property type="match status" value="1"/>
</dbReference>
<comment type="caution">
    <text evidence="5">The sequence shown here is derived from an EMBL/GenBank/DDBJ whole genome shotgun (WGS) entry which is preliminary data.</text>
</comment>
<dbReference type="RefSeq" id="WP_269424484.1">
    <property type="nucleotide sequence ID" value="NZ_JAPWGY010000007.1"/>
</dbReference>
<dbReference type="InterPro" id="IPR050251">
    <property type="entry name" value="HpcH-HpaI_aldolase"/>
</dbReference>
<dbReference type="EMBL" id="JAPWGY010000007">
    <property type="protein sequence ID" value="MCZ4282333.1"/>
    <property type="molecule type" value="Genomic_DNA"/>
</dbReference>
<dbReference type="InterPro" id="IPR015813">
    <property type="entry name" value="Pyrv/PenolPyrv_kinase-like_dom"/>
</dbReference>
<dbReference type="SUPFAM" id="SSF51621">
    <property type="entry name" value="Phosphoenolpyruvate/pyruvate domain"/>
    <property type="match status" value="1"/>
</dbReference>
<dbReference type="Gene3D" id="3.20.20.60">
    <property type="entry name" value="Phosphoenolpyruvate-binding domains"/>
    <property type="match status" value="1"/>
</dbReference>
<keyword evidence="2" id="KW-0479">Metal-binding</keyword>
<gene>
    <name evidence="5" type="ORF">O4H49_16220</name>
</gene>
<keyword evidence="6" id="KW-1185">Reference proteome</keyword>
<reference evidence="5" key="1">
    <citation type="submission" date="2022-12" db="EMBL/GenBank/DDBJ databases">
        <title>Bacterial isolates from different developmental stages of Nematostella vectensis.</title>
        <authorList>
            <person name="Fraune S."/>
        </authorList>
    </citation>
    <scope>NUCLEOTIDE SEQUENCE</scope>
    <source>
        <strain evidence="5">G21630-S1</strain>
    </source>
</reference>
<keyword evidence="3 5" id="KW-0456">Lyase</keyword>
<dbReference type="Proteomes" id="UP001069802">
    <property type="component" value="Unassembled WGS sequence"/>
</dbReference>